<dbReference type="Pfam" id="PF01026">
    <property type="entry name" value="TatD_DNase"/>
    <property type="match status" value="1"/>
</dbReference>
<protein>
    <submittedName>
        <fullName evidence="6">TatD family hydrolase</fullName>
    </submittedName>
</protein>
<organism evidence="6 7">
    <name type="scientific">Pleionea litopenaei</name>
    <dbReference type="NCBI Taxonomy" id="3070815"/>
    <lineage>
        <taxon>Bacteria</taxon>
        <taxon>Pseudomonadati</taxon>
        <taxon>Pseudomonadota</taxon>
        <taxon>Gammaproteobacteria</taxon>
        <taxon>Oceanospirillales</taxon>
        <taxon>Pleioneaceae</taxon>
        <taxon>Pleionea</taxon>
    </lineage>
</organism>
<dbReference type="KEGG" id="plei:Q9312_11530"/>
<sequence>MNIWTDICVNLTNQRFASDQEAVIERAINNGVQRMLIVGTDITSSHAAIELCHRYPDHMRATVGCHPHDAKTMDEKAWQQLEDLLASPMVVAVGECGLDFNRNFSEPATQLEVFARQMALASDKDLPVFLHERDACIEMLSILSQYPKPKKVIHCFTGSEEQAQGYLELDCYIGVTGWVTDERRNQDLVSAIEIIPNERLLIETDAPYLLPKNIAPKPKSGRCEPCHLPYVSEKIAELRNTNHDVLVAVTTLNSIKLFNWPVAESLL</sequence>
<dbReference type="PIRSF" id="PIRSF005902">
    <property type="entry name" value="DNase_TatD"/>
    <property type="match status" value="1"/>
</dbReference>
<accession>A0AA51RQL6</accession>
<evidence type="ECO:0000256" key="5">
    <source>
        <dbReference type="PIRSR" id="PIRSR005902-1"/>
    </source>
</evidence>
<reference evidence="6 7" key="1">
    <citation type="submission" date="2023-08" db="EMBL/GenBank/DDBJ databases">
        <title>Pleionea litopenaei sp. nov., isolated from stomach of juvenile Litopenaeus vannamei.</title>
        <authorList>
            <person name="Rho A.M."/>
            <person name="Hwang C.Y."/>
        </authorList>
    </citation>
    <scope>NUCLEOTIDE SEQUENCE [LARGE SCALE GENOMIC DNA]</scope>
    <source>
        <strain evidence="6 7">HL-JVS1</strain>
    </source>
</reference>
<dbReference type="SUPFAM" id="SSF51556">
    <property type="entry name" value="Metallo-dependent hydrolases"/>
    <property type="match status" value="1"/>
</dbReference>
<evidence type="ECO:0000256" key="1">
    <source>
        <dbReference type="ARBA" id="ARBA00009275"/>
    </source>
</evidence>
<comment type="similarity">
    <text evidence="1">Belongs to the metallo-dependent hydrolases superfamily. TatD-type hydrolase family.</text>
</comment>
<dbReference type="RefSeq" id="WP_309201001.1">
    <property type="nucleotide sequence ID" value="NZ_CP133548.1"/>
</dbReference>
<evidence type="ECO:0000256" key="2">
    <source>
        <dbReference type="ARBA" id="ARBA00022722"/>
    </source>
</evidence>
<evidence type="ECO:0000256" key="4">
    <source>
        <dbReference type="ARBA" id="ARBA00022801"/>
    </source>
</evidence>
<name>A0AA51RQL6_9GAMM</name>
<dbReference type="GO" id="GO:0016788">
    <property type="term" value="F:hydrolase activity, acting on ester bonds"/>
    <property type="evidence" value="ECO:0007669"/>
    <property type="project" value="InterPro"/>
</dbReference>
<feature type="binding site" evidence="5">
    <location>
        <position position="154"/>
    </location>
    <ligand>
        <name>a divalent metal cation</name>
        <dbReference type="ChEBI" id="CHEBI:60240"/>
        <label>2</label>
    </ligand>
</feature>
<dbReference type="Proteomes" id="UP001239782">
    <property type="component" value="Chromosome"/>
</dbReference>
<feature type="binding site" evidence="5">
    <location>
        <position position="205"/>
    </location>
    <ligand>
        <name>a divalent metal cation</name>
        <dbReference type="ChEBI" id="CHEBI:60240"/>
        <label>1</label>
    </ligand>
</feature>
<keyword evidence="3 5" id="KW-0479">Metal-binding</keyword>
<dbReference type="PROSITE" id="PS01091">
    <property type="entry name" value="TATD_3"/>
    <property type="match status" value="1"/>
</dbReference>
<dbReference type="InterPro" id="IPR001130">
    <property type="entry name" value="TatD-like"/>
</dbReference>
<dbReference type="PANTHER" id="PTHR10060:SF15">
    <property type="entry name" value="DEOXYRIBONUCLEASE TATDN1"/>
    <property type="match status" value="1"/>
</dbReference>
<evidence type="ECO:0000256" key="3">
    <source>
        <dbReference type="ARBA" id="ARBA00022723"/>
    </source>
</evidence>
<keyword evidence="7" id="KW-1185">Reference proteome</keyword>
<dbReference type="GO" id="GO:0004518">
    <property type="term" value="F:nuclease activity"/>
    <property type="evidence" value="ECO:0007669"/>
    <property type="project" value="UniProtKB-KW"/>
</dbReference>
<dbReference type="InterPro" id="IPR050891">
    <property type="entry name" value="TatD-type_Hydrolase"/>
</dbReference>
<dbReference type="InterPro" id="IPR032466">
    <property type="entry name" value="Metal_Hydrolase"/>
</dbReference>
<feature type="binding site" evidence="5">
    <location>
        <position position="131"/>
    </location>
    <ligand>
        <name>a divalent metal cation</name>
        <dbReference type="ChEBI" id="CHEBI:60240"/>
        <label>2</label>
    </ligand>
</feature>
<dbReference type="AlphaFoldDB" id="A0AA51RQL6"/>
<dbReference type="EMBL" id="CP133548">
    <property type="protein sequence ID" value="WMS85848.1"/>
    <property type="molecule type" value="Genomic_DNA"/>
</dbReference>
<dbReference type="CDD" id="cd01310">
    <property type="entry name" value="TatD_DNAse"/>
    <property type="match status" value="1"/>
</dbReference>
<dbReference type="Gene3D" id="3.20.20.140">
    <property type="entry name" value="Metal-dependent hydrolases"/>
    <property type="match status" value="1"/>
</dbReference>
<proteinExistence type="inferred from homology"/>
<gene>
    <name evidence="6" type="ORF">Q9312_11530</name>
</gene>
<dbReference type="InterPro" id="IPR018228">
    <property type="entry name" value="DNase_TatD-rel_CS"/>
</dbReference>
<dbReference type="FunFam" id="3.20.20.140:FF:000005">
    <property type="entry name" value="TatD family hydrolase"/>
    <property type="match status" value="1"/>
</dbReference>
<evidence type="ECO:0000313" key="7">
    <source>
        <dbReference type="Proteomes" id="UP001239782"/>
    </source>
</evidence>
<dbReference type="GO" id="GO:0046872">
    <property type="term" value="F:metal ion binding"/>
    <property type="evidence" value="ECO:0007669"/>
    <property type="project" value="UniProtKB-KW"/>
</dbReference>
<keyword evidence="4 6" id="KW-0378">Hydrolase</keyword>
<keyword evidence="2" id="KW-0540">Nuclease</keyword>
<dbReference type="PANTHER" id="PTHR10060">
    <property type="entry name" value="TATD FAMILY DEOXYRIBONUCLEASE"/>
    <property type="match status" value="1"/>
</dbReference>
<evidence type="ECO:0000313" key="6">
    <source>
        <dbReference type="EMBL" id="WMS85848.1"/>
    </source>
</evidence>
<feature type="binding site" evidence="5">
    <location>
        <position position="95"/>
    </location>
    <ligand>
        <name>a divalent metal cation</name>
        <dbReference type="ChEBI" id="CHEBI:60240"/>
        <label>1</label>
    </ligand>
</feature>